<dbReference type="GO" id="GO:0071074">
    <property type="term" value="F:eukaryotic initiation factor eIF2 binding"/>
    <property type="evidence" value="ECO:0007669"/>
    <property type="project" value="TreeGrafter"/>
</dbReference>
<evidence type="ECO:0000313" key="3">
    <source>
        <dbReference type="EMBL" id="QHT74028.1"/>
    </source>
</evidence>
<evidence type="ECO:0000256" key="1">
    <source>
        <dbReference type="SAM" id="MobiDB-lite"/>
    </source>
</evidence>
<dbReference type="AlphaFoldDB" id="A0A6C0H0F4"/>
<dbReference type="SUPFAM" id="SSF100966">
    <property type="entry name" value="Translation initiation factor 2 beta, aIF2beta, N-terminal domain"/>
    <property type="match status" value="1"/>
</dbReference>
<dbReference type="GO" id="GO:0005092">
    <property type="term" value="F:GDP-dissociation inhibitor activity"/>
    <property type="evidence" value="ECO:0007669"/>
    <property type="project" value="TreeGrafter"/>
</dbReference>
<name>A0A6C0H0F4_9ZZZZ</name>
<dbReference type="GO" id="GO:0003743">
    <property type="term" value="F:translation initiation factor activity"/>
    <property type="evidence" value="ECO:0007669"/>
    <property type="project" value="InterPro"/>
</dbReference>
<feature type="region of interest" description="Disordered" evidence="1">
    <location>
        <begin position="178"/>
        <end position="204"/>
    </location>
</feature>
<dbReference type="PANTHER" id="PTHR23001">
    <property type="entry name" value="EUKARYOTIC TRANSLATION INITIATION FACTOR"/>
    <property type="match status" value="1"/>
</dbReference>
<dbReference type="InterPro" id="IPR045196">
    <property type="entry name" value="IF2/IF5"/>
</dbReference>
<organism evidence="3">
    <name type="scientific">viral metagenome</name>
    <dbReference type="NCBI Taxonomy" id="1070528"/>
    <lineage>
        <taxon>unclassified sequences</taxon>
        <taxon>metagenomes</taxon>
        <taxon>organismal metagenomes</taxon>
    </lineage>
</organism>
<evidence type="ECO:0000259" key="2">
    <source>
        <dbReference type="SMART" id="SM00653"/>
    </source>
</evidence>
<protein>
    <recommendedName>
        <fullName evidence="2">Translation initiation factor IF2/IF5 domain-containing protein</fullName>
    </recommendedName>
</protein>
<feature type="compositionally biased region" description="Basic and acidic residues" evidence="1">
    <location>
        <begin position="178"/>
        <end position="192"/>
    </location>
</feature>
<dbReference type="EMBL" id="MN739836">
    <property type="protein sequence ID" value="QHT74028.1"/>
    <property type="molecule type" value="Genomic_DNA"/>
</dbReference>
<dbReference type="PANTHER" id="PTHR23001:SF7">
    <property type="entry name" value="EUKARYOTIC TRANSLATION INITIATION FACTOR 5"/>
    <property type="match status" value="1"/>
</dbReference>
<dbReference type="Gene3D" id="2.20.25.350">
    <property type="match status" value="1"/>
</dbReference>
<dbReference type="GO" id="GO:0005829">
    <property type="term" value="C:cytosol"/>
    <property type="evidence" value="ECO:0007669"/>
    <property type="project" value="TreeGrafter"/>
</dbReference>
<dbReference type="InterPro" id="IPR002735">
    <property type="entry name" value="Transl_init_fac_IF2/IF5_dom"/>
</dbReference>
<dbReference type="SMART" id="SM00653">
    <property type="entry name" value="eIF2B_5"/>
    <property type="match status" value="1"/>
</dbReference>
<dbReference type="Gene3D" id="3.30.30.170">
    <property type="match status" value="1"/>
</dbReference>
<feature type="domain" description="Translation initiation factor IF2/IF5" evidence="2">
    <location>
        <begin position="11"/>
        <end position="121"/>
    </location>
</feature>
<proteinExistence type="predicted"/>
<dbReference type="GO" id="GO:0001732">
    <property type="term" value="P:formation of cytoplasmic translation initiation complex"/>
    <property type="evidence" value="ECO:0007669"/>
    <property type="project" value="TreeGrafter"/>
</dbReference>
<dbReference type="Pfam" id="PF01873">
    <property type="entry name" value="eIF-5_eIF-2B"/>
    <property type="match status" value="1"/>
</dbReference>
<accession>A0A6C0H0F4</accession>
<reference evidence="3" key="1">
    <citation type="journal article" date="2020" name="Nature">
        <title>Giant virus diversity and host interactions through global metagenomics.</title>
        <authorList>
            <person name="Schulz F."/>
            <person name="Roux S."/>
            <person name="Paez-Espino D."/>
            <person name="Jungbluth S."/>
            <person name="Walsh D.A."/>
            <person name="Denef V.J."/>
            <person name="McMahon K.D."/>
            <person name="Konstantinidis K.T."/>
            <person name="Eloe-Fadrosh E.A."/>
            <person name="Kyrpides N.C."/>
            <person name="Woyke T."/>
        </authorList>
    </citation>
    <scope>NUCLEOTIDE SEQUENCE</scope>
    <source>
        <strain evidence="3">GVMAG-M-3300023179-4</strain>
    </source>
</reference>
<sequence length="204" mass="23506">MLNVNGSNDDFYRYKMNRVNISNKGNGNGQFTIINNLEEISKTINTPYEILYKYIANDLGSSFNEKKKSLTGTHTQETIQNSIFKYINDFVICTKCGIPEINYTIKDKNNVESKCSACGSYNIIKNNNKINFKINDLILKYLQKNKNWKITKGNMILLKDYGPEIFGQEVDKLNEEITSDEEKITNNDEEKTTSNVEDDFNPFT</sequence>
<dbReference type="InterPro" id="IPR016189">
    <property type="entry name" value="Transl_init_fac_IF2/IF5_N"/>
</dbReference>